<proteinExistence type="predicted"/>
<dbReference type="SUPFAM" id="SSF46689">
    <property type="entry name" value="Homeodomain-like"/>
    <property type="match status" value="1"/>
</dbReference>
<evidence type="ECO:0000256" key="1">
    <source>
        <dbReference type="SAM" id="Coils"/>
    </source>
</evidence>
<feature type="region of interest" description="Disordered" evidence="2">
    <location>
        <begin position="92"/>
        <end position="175"/>
    </location>
</feature>
<dbReference type="PANTHER" id="PTHR33609:SF1">
    <property type="entry name" value="TRANSPOSASE"/>
    <property type="match status" value="1"/>
</dbReference>
<feature type="coiled-coil region" evidence="1">
    <location>
        <begin position="54"/>
        <end position="84"/>
    </location>
</feature>
<dbReference type="Pfam" id="PF01527">
    <property type="entry name" value="HTH_Tnp_1"/>
    <property type="match status" value="1"/>
</dbReference>
<evidence type="ECO:0008006" key="5">
    <source>
        <dbReference type="Google" id="ProtNLM"/>
    </source>
</evidence>
<evidence type="ECO:0000313" key="3">
    <source>
        <dbReference type="EMBL" id="BBX57912.1"/>
    </source>
</evidence>
<feature type="compositionally biased region" description="Low complexity" evidence="2">
    <location>
        <begin position="94"/>
        <end position="111"/>
    </location>
</feature>
<feature type="compositionally biased region" description="Polar residues" evidence="2">
    <location>
        <begin position="150"/>
        <end position="159"/>
    </location>
</feature>
<dbReference type="GO" id="GO:0006313">
    <property type="term" value="P:DNA transposition"/>
    <property type="evidence" value="ECO:0007669"/>
    <property type="project" value="InterPro"/>
</dbReference>
<protein>
    <recommendedName>
        <fullName evidence="5">Transposase</fullName>
    </recommendedName>
</protein>
<dbReference type="GO" id="GO:0004803">
    <property type="term" value="F:transposase activity"/>
    <property type="evidence" value="ECO:0007669"/>
    <property type="project" value="InterPro"/>
</dbReference>
<name>A0A7I7LEH5_9MYCO</name>
<keyword evidence="4" id="KW-1185">Reference proteome</keyword>
<organism evidence="3 4">
    <name type="scientific">Mycobacterium shottsii</name>
    <dbReference type="NCBI Taxonomy" id="133549"/>
    <lineage>
        <taxon>Bacteria</taxon>
        <taxon>Bacillati</taxon>
        <taxon>Actinomycetota</taxon>
        <taxon>Actinomycetes</taxon>
        <taxon>Mycobacteriales</taxon>
        <taxon>Mycobacteriaceae</taxon>
        <taxon>Mycobacterium</taxon>
        <taxon>Mycobacterium ulcerans group</taxon>
    </lineage>
</organism>
<dbReference type="AlphaFoldDB" id="A0A7I7LEH5"/>
<dbReference type="InterPro" id="IPR052546">
    <property type="entry name" value="Transposase_8_domain"/>
</dbReference>
<dbReference type="EMBL" id="AP022572">
    <property type="protein sequence ID" value="BBX57912.1"/>
    <property type="molecule type" value="Genomic_DNA"/>
</dbReference>
<dbReference type="GO" id="GO:0003677">
    <property type="term" value="F:DNA binding"/>
    <property type="evidence" value="ECO:0007669"/>
    <property type="project" value="InterPro"/>
</dbReference>
<keyword evidence="1" id="KW-0175">Coiled coil</keyword>
<feature type="compositionally biased region" description="Basic residues" evidence="2">
    <location>
        <begin position="118"/>
        <end position="128"/>
    </location>
</feature>
<reference evidence="3 4" key="1">
    <citation type="journal article" date="2019" name="Emerg. Microbes Infect.">
        <title>Comprehensive subspecies identification of 175 nontuberculous mycobacteria species based on 7547 genomic profiles.</title>
        <authorList>
            <person name="Matsumoto Y."/>
            <person name="Kinjo T."/>
            <person name="Motooka D."/>
            <person name="Nabeya D."/>
            <person name="Jung N."/>
            <person name="Uechi K."/>
            <person name="Horii T."/>
            <person name="Iida T."/>
            <person name="Fujita J."/>
            <person name="Nakamura S."/>
        </authorList>
    </citation>
    <scope>NUCLEOTIDE SEQUENCE [LARGE SCALE GENOMIC DNA]</scope>
    <source>
        <strain evidence="3 4">JCM 12657</strain>
    </source>
</reference>
<dbReference type="KEGG" id="msho:MSHO_32570"/>
<feature type="compositionally biased region" description="Basic residues" evidence="2">
    <location>
        <begin position="166"/>
        <end position="175"/>
    </location>
</feature>
<accession>A0A7I7LEH5</accession>
<evidence type="ECO:0000313" key="4">
    <source>
        <dbReference type="Proteomes" id="UP000467164"/>
    </source>
</evidence>
<dbReference type="InterPro" id="IPR002514">
    <property type="entry name" value="Transposase_8"/>
</dbReference>
<sequence>MATRKRHSPEQIVRKLMTADGLLAECKDTAAVCRELGVSEATYHRWRNQFGGLKAEDAKRLKDLERENAALKRLLADAELEKDALWEIARETFRPGAPAGGRSSSPARAGGQRAVCLPRHRTAPRHPTPRTGCGHAGRSGRRSEGVATRLRQQASSSRVPTGLPRCPRRRLGSEP</sequence>
<evidence type="ECO:0000256" key="2">
    <source>
        <dbReference type="SAM" id="MobiDB-lite"/>
    </source>
</evidence>
<dbReference type="PANTHER" id="PTHR33609">
    <property type="entry name" value="LOW CALCIUM RESPONSE LOCUS PROTEIN S"/>
    <property type="match status" value="1"/>
</dbReference>
<gene>
    <name evidence="3" type="ORF">MSHO_32570</name>
</gene>
<dbReference type="InterPro" id="IPR009057">
    <property type="entry name" value="Homeodomain-like_sf"/>
</dbReference>
<dbReference type="Proteomes" id="UP000467164">
    <property type="component" value="Chromosome"/>
</dbReference>